<dbReference type="EMBL" id="CADCTX010000032">
    <property type="protein sequence ID" value="CAA9297187.1"/>
    <property type="molecule type" value="Genomic_DNA"/>
</dbReference>
<name>A0A6J4K7K0_9BACT</name>
<organism evidence="1">
    <name type="scientific">uncultured Gemmatimonadaceae bacterium</name>
    <dbReference type="NCBI Taxonomy" id="246130"/>
    <lineage>
        <taxon>Bacteria</taxon>
        <taxon>Pseudomonadati</taxon>
        <taxon>Gemmatimonadota</taxon>
        <taxon>Gemmatimonadia</taxon>
        <taxon>Gemmatimonadales</taxon>
        <taxon>Gemmatimonadaceae</taxon>
        <taxon>environmental samples</taxon>
    </lineage>
</organism>
<feature type="non-terminal residue" evidence="1">
    <location>
        <position position="1"/>
    </location>
</feature>
<dbReference type="AlphaFoldDB" id="A0A6J4K7K0"/>
<dbReference type="SUPFAM" id="SSF48113">
    <property type="entry name" value="Heme-dependent peroxidases"/>
    <property type="match status" value="1"/>
</dbReference>
<dbReference type="GO" id="GO:0020037">
    <property type="term" value="F:heme binding"/>
    <property type="evidence" value="ECO:0007669"/>
    <property type="project" value="InterPro"/>
</dbReference>
<dbReference type="GO" id="GO:0004601">
    <property type="term" value="F:peroxidase activity"/>
    <property type="evidence" value="ECO:0007669"/>
    <property type="project" value="InterPro"/>
</dbReference>
<reference evidence="1" key="1">
    <citation type="submission" date="2020-02" db="EMBL/GenBank/DDBJ databases">
        <authorList>
            <person name="Meier V. D."/>
        </authorList>
    </citation>
    <scope>NUCLEOTIDE SEQUENCE</scope>
    <source>
        <strain evidence="1">AVDCRST_MAG40</strain>
    </source>
</reference>
<gene>
    <name evidence="1" type="ORF">AVDCRST_MAG40-112</name>
</gene>
<sequence>KTPLWYYVLKEAEVRANGNSLGELGSRIVCETIVGLLQNDRNSILNDRGRALVNAVRLPNGDPVVSIRDFLEFAGVAN</sequence>
<proteinExistence type="predicted"/>
<dbReference type="GO" id="GO:0006979">
    <property type="term" value="P:response to oxidative stress"/>
    <property type="evidence" value="ECO:0007669"/>
    <property type="project" value="InterPro"/>
</dbReference>
<dbReference type="InterPro" id="IPR010255">
    <property type="entry name" value="Haem_peroxidase_sf"/>
</dbReference>
<evidence type="ECO:0000313" key="1">
    <source>
        <dbReference type="EMBL" id="CAA9297187.1"/>
    </source>
</evidence>
<protein>
    <submittedName>
        <fullName evidence="1">Uncharacterized protein</fullName>
    </submittedName>
</protein>
<accession>A0A6J4K7K0</accession>